<dbReference type="Proteomes" id="UP000094385">
    <property type="component" value="Unassembled WGS sequence"/>
</dbReference>
<dbReference type="OrthoDB" id="4760831at2759"/>
<protein>
    <submittedName>
        <fullName evidence="1">Uncharacterized protein</fullName>
    </submittedName>
</protein>
<reference evidence="1 2" key="1">
    <citation type="journal article" date="2016" name="Proc. Natl. Acad. Sci. U.S.A.">
        <title>Comparative genomics of biotechnologically important yeasts.</title>
        <authorList>
            <person name="Riley R."/>
            <person name="Haridas S."/>
            <person name="Wolfe K.H."/>
            <person name="Lopes M.R."/>
            <person name="Hittinger C.T."/>
            <person name="Goeker M."/>
            <person name="Salamov A.A."/>
            <person name="Wisecaver J.H."/>
            <person name="Long T.M."/>
            <person name="Calvey C.H."/>
            <person name="Aerts A.L."/>
            <person name="Barry K.W."/>
            <person name="Choi C."/>
            <person name="Clum A."/>
            <person name="Coughlan A.Y."/>
            <person name="Deshpande S."/>
            <person name="Douglass A.P."/>
            <person name="Hanson S.J."/>
            <person name="Klenk H.-P."/>
            <person name="LaButti K.M."/>
            <person name="Lapidus A."/>
            <person name="Lindquist E.A."/>
            <person name="Lipzen A.M."/>
            <person name="Meier-Kolthoff J.P."/>
            <person name="Ohm R.A."/>
            <person name="Otillar R.P."/>
            <person name="Pangilinan J.L."/>
            <person name="Peng Y."/>
            <person name="Rokas A."/>
            <person name="Rosa C.A."/>
            <person name="Scheuner C."/>
            <person name="Sibirny A.A."/>
            <person name="Slot J.C."/>
            <person name="Stielow J.B."/>
            <person name="Sun H."/>
            <person name="Kurtzman C.P."/>
            <person name="Blackwell M."/>
            <person name="Grigoriev I.V."/>
            <person name="Jeffries T.W."/>
        </authorList>
    </citation>
    <scope>NUCLEOTIDE SEQUENCE [LARGE SCALE GENOMIC DNA]</scope>
    <source>
        <strain evidence="1 2">NRRL Y-11557</strain>
    </source>
</reference>
<dbReference type="AlphaFoldDB" id="A0A1E3Q752"/>
<keyword evidence="2" id="KW-1185">Reference proteome</keyword>
<proteinExistence type="predicted"/>
<dbReference type="EMBL" id="KV454294">
    <property type="protein sequence ID" value="ODQ73324.1"/>
    <property type="molecule type" value="Genomic_DNA"/>
</dbReference>
<gene>
    <name evidence="1" type="ORF">LIPSTDRAFT_71710</name>
</gene>
<accession>A0A1E3Q752</accession>
<evidence type="ECO:0000313" key="1">
    <source>
        <dbReference type="EMBL" id="ODQ73324.1"/>
    </source>
</evidence>
<organism evidence="1 2">
    <name type="scientific">Lipomyces starkeyi NRRL Y-11557</name>
    <dbReference type="NCBI Taxonomy" id="675824"/>
    <lineage>
        <taxon>Eukaryota</taxon>
        <taxon>Fungi</taxon>
        <taxon>Dikarya</taxon>
        <taxon>Ascomycota</taxon>
        <taxon>Saccharomycotina</taxon>
        <taxon>Lipomycetes</taxon>
        <taxon>Lipomycetales</taxon>
        <taxon>Lipomycetaceae</taxon>
        <taxon>Lipomyces</taxon>
    </lineage>
</organism>
<name>A0A1E3Q752_LIPST</name>
<sequence>MSTASTSASIPISEFRLQSSKKSSGASYHSIKGLILRSEDDATRADKVAITFSGCMPDVFGIDDV</sequence>
<evidence type="ECO:0000313" key="2">
    <source>
        <dbReference type="Proteomes" id="UP000094385"/>
    </source>
</evidence>